<protein>
    <submittedName>
        <fullName evidence="2">Uncharacterized protein</fullName>
    </submittedName>
</protein>
<dbReference type="Proteomes" id="UP000093712">
    <property type="component" value="Unassembled WGS sequence"/>
</dbReference>
<evidence type="ECO:0000313" key="2">
    <source>
        <dbReference type="EMBL" id="OBK82130.1"/>
    </source>
</evidence>
<reference evidence="2 3" key="1">
    <citation type="submission" date="2016-06" db="EMBL/GenBank/DDBJ databases">
        <authorList>
            <person name="Sutton G."/>
            <person name="Brinkac L."/>
            <person name="Sanka R."/>
            <person name="Adams M."/>
            <person name="Lau E."/>
            <person name="Garcia-Basteiro A."/>
            <person name="Lopez-Varela E."/>
            <person name="Palencia S."/>
        </authorList>
    </citation>
    <scope>NUCLEOTIDE SEQUENCE [LARGE SCALE GENOMIC DNA]</scope>
    <source>
        <strain evidence="2 3">1211594.5</strain>
    </source>
</reference>
<evidence type="ECO:0000313" key="3">
    <source>
        <dbReference type="Proteomes" id="UP000093712"/>
    </source>
</evidence>
<proteinExistence type="predicted"/>
<dbReference type="EMBL" id="LZME01000131">
    <property type="protein sequence ID" value="OBK82130.1"/>
    <property type="molecule type" value="Genomic_DNA"/>
</dbReference>
<organism evidence="2 3">
    <name type="scientific">Mycolicibacter heraklionensis</name>
    <dbReference type="NCBI Taxonomy" id="512402"/>
    <lineage>
        <taxon>Bacteria</taxon>
        <taxon>Bacillati</taxon>
        <taxon>Actinomycetota</taxon>
        <taxon>Actinomycetes</taxon>
        <taxon>Mycobacteriales</taxon>
        <taxon>Mycobacteriaceae</taxon>
        <taxon>Mycolicibacter</taxon>
    </lineage>
</organism>
<sequence length="274" mass="26239">MFSAEAAQVGWVGGAMRVGHGVVDVAVGGGLVAAGESAGEVAGPDEGGQRCRGPVVRFGRQVGRVPQRFDGGAVVDELGQQRCGYGAAADDVPGRCRTRLGCRRGCRTGRLAGLVGGAGAEPGVGRVVQGGLLGEDVDGDVGRAGVGAGSRAVGVAAGAGQGLGSGGQGAEGVGAALGQGAGIVVADGVGQLGQAPVECGGIGGKQSAPQAGGAVFAVAGVDDNFAAAGVALLAPHGVGVVPVDQGVDGRRGLGRRQRPQTGGDRGERGVDGVQ</sequence>
<evidence type="ECO:0000256" key="1">
    <source>
        <dbReference type="SAM" id="MobiDB-lite"/>
    </source>
</evidence>
<dbReference type="AlphaFoldDB" id="A0AA91ERV9"/>
<name>A0AA91ERV9_9MYCO</name>
<feature type="compositionally biased region" description="Basic and acidic residues" evidence="1">
    <location>
        <begin position="264"/>
        <end position="274"/>
    </location>
</feature>
<comment type="caution">
    <text evidence="2">The sequence shown here is derived from an EMBL/GenBank/DDBJ whole genome shotgun (WGS) entry which is preliminary data.</text>
</comment>
<accession>A0AA91ERV9</accession>
<feature type="region of interest" description="Disordered" evidence="1">
    <location>
        <begin position="244"/>
        <end position="274"/>
    </location>
</feature>
<gene>
    <name evidence="2" type="ORF">A5649_09750</name>
</gene>